<name>A0A7S4I3N6_9STRA</name>
<dbReference type="SMART" id="SM00028">
    <property type="entry name" value="TPR"/>
    <property type="match status" value="3"/>
</dbReference>
<dbReference type="Gene3D" id="3.90.1410.10">
    <property type="entry name" value="set domain protein methyltransferase, domain 1"/>
    <property type="match status" value="1"/>
</dbReference>
<dbReference type="PANTHER" id="PTHR14027:SF2">
    <property type="entry name" value="RNA POLYMERASE-ASSOCIATED PROTEIN CTR9 HOMOLOG"/>
    <property type="match status" value="1"/>
</dbReference>
<evidence type="ECO:0008006" key="6">
    <source>
        <dbReference type="Google" id="ProtNLM"/>
    </source>
</evidence>
<feature type="region of interest" description="Disordered" evidence="4">
    <location>
        <begin position="680"/>
        <end position="731"/>
    </location>
</feature>
<feature type="compositionally biased region" description="Low complexity" evidence="4">
    <location>
        <begin position="367"/>
        <end position="378"/>
    </location>
</feature>
<evidence type="ECO:0000256" key="4">
    <source>
        <dbReference type="SAM" id="MobiDB-lite"/>
    </source>
</evidence>
<dbReference type="SUPFAM" id="SSF48452">
    <property type="entry name" value="TPR-like"/>
    <property type="match status" value="1"/>
</dbReference>
<feature type="region of interest" description="Disordered" evidence="4">
    <location>
        <begin position="499"/>
        <end position="535"/>
    </location>
</feature>
<dbReference type="GO" id="GO:0006368">
    <property type="term" value="P:transcription elongation by RNA polymerase II"/>
    <property type="evidence" value="ECO:0007669"/>
    <property type="project" value="TreeGrafter"/>
</dbReference>
<dbReference type="PANTHER" id="PTHR14027">
    <property type="entry name" value="RNA POLYMERASE-ASSOCIATED PROTEIN CTR9"/>
    <property type="match status" value="1"/>
</dbReference>
<feature type="compositionally biased region" description="Low complexity" evidence="4">
    <location>
        <begin position="680"/>
        <end position="693"/>
    </location>
</feature>
<accession>A0A7S4I3N6</accession>
<feature type="compositionally biased region" description="Acidic residues" evidence="4">
    <location>
        <begin position="520"/>
        <end position="535"/>
    </location>
</feature>
<feature type="region of interest" description="Disordered" evidence="4">
    <location>
        <begin position="617"/>
        <end position="642"/>
    </location>
</feature>
<sequence>MESATKFYDRACKLAPDLGPARFGLAQCLIYDEKYEEAAAHLRLVLGSSPHSTDALAALGLVEVKTGKDRREAFGYLKKAIDQDPLNAELVQLEALALQQRESDYDKGLERYRSAVRLVEGQGRAVPFEVWTNMGVLCHETKKFDDALGHYESALKAIDQDVEAKRKPSLEDAGVDSIRHKNNSLFWEWVDAGVKVSCHSEEDNKLLAVAGDGGDGASLPEGVEVGDHVRLGDDFISEIMEIKSDDGKERNRLVLKRAFVPPADKEKKEVKEEDEEGKEEENEKEKEEEEAGGEEEPTAFPTFAAFDDMFAAVSSRGFAGLGGAPGEDGGGSDNDRPLDAMVPLLDLLDHRRGLGGARDVRYRRVPGTSSSSGNSDGSRGNDGGAALPAHVLVETDRPIEAGSILHDTYGAKGNAQLLLRYGFCLGAAAAEGEGGKTEEINVEPDGSSNDVLELRLKNGGGAAAAAKTLATVVELRAGPKSYSYGGFARAVEVFHPGLRPSSSVTSSMGETSRKKAGLGGEEEMHDGDEEDREGDDDMEAFLNGCDDEEEGGGGGMCGMMYGEGEYDEDEDEDDGFGFMGGDGGAVGDGDSNAAIEAEIEALDGLIGALDRARGSYPRLLPEDRDDVKGNSDANKVSSSSVSPSTMAYAERCAAVLVRSEVRTIDFFREAAARVRRRLVRASSDDAAGPPASSEKTAVSAAENCSEKMAEGDGRVDDQKRSLASPSDSNPFEKYVGELADAFLAIRHPTVRS</sequence>
<dbReference type="InterPro" id="IPR011990">
    <property type="entry name" value="TPR-like_helical_dom_sf"/>
</dbReference>
<dbReference type="EMBL" id="HBKQ01010390">
    <property type="protein sequence ID" value="CAE2217516.1"/>
    <property type="molecule type" value="Transcribed_RNA"/>
</dbReference>
<dbReference type="AlphaFoldDB" id="A0A7S4I3N6"/>
<protein>
    <recommendedName>
        <fullName evidence="6">SET domain-containing protein</fullName>
    </recommendedName>
</protein>
<feature type="repeat" description="TPR" evidence="3">
    <location>
        <begin position="128"/>
        <end position="161"/>
    </location>
</feature>
<dbReference type="GO" id="GO:0000993">
    <property type="term" value="F:RNA polymerase II complex binding"/>
    <property type="evidence" value="ECO:0007669"/>
    <property type="project" value="TreeGrafter"/>
</dbReference>
<evidence type="ECO:0000256" key="2">
    <source>
        <dbReference type="ARBA" id="ARBA00022803"/>
    </source>
</evidence>
<dbReference type="InterPro" id="IPR031101">
    <property type="entry name" value="Ctr9"/>
</dbReference>
<feature type="compositionally biased region" description="Low complexity" evidence="4">
    <location>
        <begin position="501"/>
        <end position="510"/>
    </location>
</feature>
<organism evidence="5">
    <name type="scientific">Odontella aurita</name>
    <dbReference type="NCBI Taxonomy" id="265563"/>
    <lineage>
        <taxon>Eukaryota</taxon>
        <taxon>Sar</taxon>
        <taxon>Stramenopiles</taxon>
        <taxon>Ochrophyta</taxon>
        <taxon>Bacillariophyta</taxon>
        <taxon>Mediophyceae</taxon>
        <taxon>Biddulphiophycidae</taxon>
        <taxon>Eupodiscales</taxon>
        <taxon>Odontellaceae</taxon>
        <taxon>Odontella</taxon>
    </lineage>
</organism>
<keyword evidence="1" id="KW-0677">Repeat</keyword>
<dbReference type="GO" id="GO:0006355">
    <property type="term" value="P:regulation of DNA-templated transcription"/>
    <property type="evidence" value="ECO:0007669"/>
    <property type="project" value="InterPro"/>
</dbReference>
<evidence type="ECO:0000313" key="5">
    <source>
        <dbReference type="EMBL" id="CAE2217516.1"/>
    </source>
</evidence>
<evidence type="ECO:0000256" key="1">
    <source>
        <dbReference type="ARBA" id="ARBA00022737"/>
    </source>
</evidence>
<proteinExistence type="predicted"/>
<dbReference type="SUPFAM" id="SSF82199">
    <property type="entry name" value="SET domain"/>
    <property type="match status" value="1"/>
</dbReference>
<feature type="compositionally biased region" description="Basic and acidic residues" evidence="4">
    <location>
        <begin position="620"/>
        <end position="629"/>
    </location>
</feature>
<dbReference type="PROSITE" id="PS50005">
    <property type="entry name" value="TPR"/>
    <property type="match status" value="1"/>
</dbReference>
<feature type="compositionally biased region" description="Basic and acidic residues" evidence="4">
    <location>
        <begin position="704"/>
        <end position="720"/>
    </location>
</feature>
<reference evidence="5" key="1">
    <citation type="submission" date="2021-01" db="EMBL/GenBank/DDBJ databases">
        <authorList>
            <person name="Corre E."/>
            <person name="Pelletier E."/>
            <person name="Niang G."/>
            <person name="Scheremetjew M."/>
            <person name="Finn R."/>
            <person name="Kale V."/>
            <person name="Holt S."/>
            <person name="Cochrane G."/>
            <person name="Meng A."/>
            <person name="Brown T."/>
            <person name="Cohen L."/>
        </authorList>
    </citation>
    <scope>NUCLEOTIDE SEQUENCE</scope>
    <source>
        <strain evidence="5">Isolate 1302-5</strain>
    </source>
</reference>
<gene>
    <name evidence="5" type="ORF">OAUR00152_LOCUS7057</name>
</gene>
<evidence type="ECO:0000256" key="3">
    <source>
        <dbReference type="PROSITE-ProRule" id="PRU00339"/>
    </source>
</evidence>
<keyword evidence="2 3" id="KW-0802">TPR repeat</keyword>
<dbReference type="InterPro" id="IPR019734">
    <property type="entry name" value="TPR_rpt"/>
</dbReference>
<feature type="region of interest" description="Disordered" evidence="4">
    <location>
        <begin position="264"/>
        <end position="297"/>
    </location>
</feature>
<feature type="region of interest" description="Disordered" evidence="4">
    <location>
        <begin position="358"/>
        <end position="386"/>
    </location>
</feature>
<dbReference type="InterPro" id="IPR046341">
    <property type="entry name" value="SET_dom_sf"/>
</dbReference>
<feature type="compositionally biased region" description="Acidic residues" evidence="4">
    <location>
        <begin position="272"/>
        <end position="297"/>
    </location>
</feature>
<dbReference type="GO" id="GO:0016593">
    <property type="term" value="C:Cdc73/Paf1 complex"/>
    <property type="evidence" value="ECO:0007669"/>
    <property type="project" value="TreeGrafter"/>
</dbReference>
<dbReference type="Gene3D" id="1.25.40.10">
    <property type="entry name" value="Tetratricopeptide repeat domain"/>
    <property type="match status" value="1"/>
</dbReference>